<keyword evidence="11" id="KW-1185">Reference proteome</keyword>
<dbReference type="InterPro" id="IPR005467">
    <property type="entry name" value="His_kinase_dom"/>
</dbReference>
<dbReference type="InterPro" id="IPR036890">
    <property type="entry name" value="HATPase_C_sf"/>
</dbReference>
<evidence type="ECO:0000256" key="8">
    <source>
        <dbReference type="ARBA" id="ARBA00023012"/>
    </source>
</evidence>
<dbReference type="GO" id="GO:0005524">
    <property type="term" value="F:ATP binding"/>
    <property type="evidence" value="ECO:0007669"/>
    <property type="project" value="UniProtKB-KW"/>
</dbReference>
<name>A0A9X4KWQ4_9BACL</name>
<dbReference type="Gene3D" id="3.30.565.10">
    <property type="entry name" value="Histidine kinase-like ATPase, C-terminal domain"/>
    <property type="match status" value="1"/>
</dbReference>
<keyword evidence="4" id="KW-0808">Transferase</keyword>
<evidence type="ECO:0000259" key="9">
    <source>
        <dbReference type="PROSITE" id="PS50109"/>
    </source>
</evidence>
<dbReference type="PANTHER" id="PTHR43065">
    <property type="entry name" value="SENSOR HISTIDINE KINASE"/>
    <property type="match status" value="1"/>
</dbReference>
<dbReference type="PRINTS" id="PR00344">
    <property type="entry name" value="BCTRLSENSOR"/>
</dbReference>
<dbReference type="SMART" id="SM00387">
    <property type="entry name" value="HATPase_c"/>
    <property type="match status" value="1"/>
</dbReference>
<dbReference type="InterPro" id="IPR000014">
    <property type="entry name" value="PAS"/>
</dbReference>
<sequence>MGDKRQQQRGAARAIAQWRGDSGARRDHFVRLFANRMLTDEWTGVLLLDADFRIVEANPMAGDIFGGDRSAWAGQPADVWAEKLGLPLPFGRSLLQGEAFRNRKLAWTKDGVTREVVVDGDALVSGGEVIGAYLLFHDVTPWMMLEEQVRRSDRLKMIGQVAAGTAHEIRNPLTAIKGFVQLMKKSFDEREMTKEQEYAHIVLSELDRVQELVGEFLLLSKSKETKLSAMRIGYVMREMMPMLRNEATLHDIVLLYETKPDLPPVLADKEMLKQVLLNLGKNAIEAMGKGGRLLIRERHGGPALAGFVAVEVCDTGPGIPKAALDRIFDPFYTTKENGTGLGLSICQRIVHDLGGRIAVSSSEAGTVFTVLLPCAASGLDDRASGGGAIPCDDV</sequence>
<dbReference type="AlphaFoldDB" id="A0A9X4KWQ4"/>
<dbReference type="RefSeq" id="WP_277530671.1">
    <property type="nucleotide sequence ID" value="NZ_JAPDIA010000003.1"/>
</dbReference>
<dbReference type="CDD" id="cd00130">
    <property type="entry name" value="PAS"/>
    <property type="match status" value="1"/>
</dbReference>
<dbReference type="SUPFAM" id="SSF55874">
    <property type="entry name" value="ATPase domain of HSP90 chaperone/DNA topoisomerase II/histidine kinase"/>
    <property type="match status" value="1"/>
</dbReference>
<evidence type="ECO:0000256" key="2">
    <source>
        <dbReference type="ARBA" id="ARBA00012438"/>
    </source>
</evidence>
<dbReference type="Proteomes" id="UP001153404">
    <property type="component" value="Unassembled WGS sequence"/>
</dbReference>
<dbReference type="InterPro" id="IPR036097">
    <property type="entry name" value="HisK_dim/P_sf"/>
</dbReference>
<keyword evidence="5" id="KW-0547">Nucleotide-binding</keyword>
<dbReference type="SUPFAM" id="SSF55785">
    <property type="entry name" value="PYP-like sensor domain (PAS domain)"/>
    <property type="match status" value="1"/>
</dbReference>
<evidence type="ECO:0000256" key="6">
    <source>
        <dbReference type="ARBA" id="ARBA00022777"/>
    </source>
</evidence>
<proteinExistence type="predicted"/>
<dbReference type="InterPro" id="IPR004358">
    <property type="entry name" value="Sig_transdc_His_kin-like_C"/>
</dbReference>
<dbReference type="Gene3D" id="1.10.287.130">
    <property type="match status" value="1"/>
</dbReference>
<keyword evidence="6" id="KW-0418">Kinase</keyword>
<dbReference type="PROSITE" id="PS50109">
    <property type="entry name" value="HIS_KIN"/>
    <property type="match status" value="1"/>
</dbReference>
<dbReference type="Gene3D" id="3.30.450.20">
    <property type="entry name" value="PAS domain"/>
    <property type="match status" value="1"/>
</dbReference>
<dbReference type="InterPro" id="IPR035965">
    <property type="entry name" value="PAS-like_dom_sf"/>
</dbReference>
<keyword evidence="7 10" id="KW-0067">ATP-binding</keyword>
<dbReference type="CDD" id="cd00082">
    <property type="entry name" value="HisKA"/>
    <property type="match status" value="1"/>
</dbReference>
<dbReference type="InterPro" id="IPR003661">
    <property type="entry name" value="HisK_dim/P_dom"/>
</dbReference>
<dbReference type="InterPro" id="IPR003594">
    <property type="entry name" value="HATPase_dom"/>
</dbReference>
<accession>A0A9X4KWQ4</accession>
<dbReference type="EC" id="2.7.13.3" evidence="2"/>
<reference evidence="10" key="1">
    <citation type="submission" date="2022-10" db="EMBL/GenBank/DDBJ databases">
        <title>Comparative genomic analysis of Cohnella hashimotonis sp. nov., isolated from the International Space Station.</title>
        <authorList>
            <person name="Simpson A."/>
            <person name="Venkateswaran K."/>
        </authorList>
    </citation>
    <scope>NUCLEOTIDE SEQUENCE</scope>
    <source>
        <strain evidence="10">DSM 28161</strain>
    </source>
</reference>
<dbReference type="PANTHER" id="PTHR43065:SF10">
    <property type="entry name" value="PEROXIDE STRESS-ACTIVATED HISTIDINE KINASE MAK3"/>
    <property type="match status" value="1"/>
</dbReference>
<keyword evidence="3" id="KW-0597">Phosphoprotein</keyword>
<protein>
    <recommendedName>
        <fullName evidence="2">histidine kinase</fullName>
        <ecNumber evidence="2">2.7.13.3</ecNumber>
    </recommendedName>
</protein>
<dbReference type="Pfam" id="PF00512">
    <property type="entry name" value="HisKA"/>
    <property type="match status" value="1"/>
</dbReference>
<evidence type="ECO:0000313" key="10">
    <source>
        <dbReference type="EMBL" id="MDG0809392.1"/>
    </source>
</evidence>
<evidence type="ECO:0000256" key="5">
    <source>
        <dbReference type="ARBA" id="ARBA00022741"/>
    </source>
</evidence>
<dbReference type="EMBL" id="JAPDIA010000003">
    <property type="protein sequence ID" value="MDG0809392.1"/>
    <property type="molecule type" value="Genomic_DNA"/>
</dbReference>
<evidence type="ECO:0000313" key="11">
    <source>
        <dbReference type="Proteomes" id="UP001153404"/>
    </source>
</evidence>
<dbReference type="SMART" id="SM00388">
    <property type="entry name" value="HisKA"/>
    <property type="match status" value="1"/>
</dbReference>
<keyword evidence="8" id="KW-0902">Two-component regulatory system</keyword>
<dbReference type="SUPFAM" id="SSF47384">
    <property type="entry name" value="Homodimeric domain of signal transducing histidine kinase"/>
    <property type="match status" value="1"/>
</dbReference>
<feature type="domain" description="Histidine kinase" evidence="9">
    <location>
        <begin position="164"/>
        <end position="376"/>
    </location>
</feature>
<gene>
    <name evidence="10" type="ORF">OMP40_08400</name>
</gene>
<dbReference type="Pfam" id="PF02518">
    <property type="entry name" value="HATPase_c"/>
    <property type="match status" value="1"/>
</dbReference>
<dbReference type="GO" id="GO:0000155">
    <property type="term" value="F:phosphorelay sensor kinase activity"/>
    <property type="evidence" value="ECO:0007669"/>
    <property type="project" value="InterPro"/>
</dbReference>
<evidence type="ECO:0000256" key="7">
    <source>
        <dbReference type="ARBA" id="ARBA00022840"/>
    </source>
</evidence>
<evidence type="ECO:0000256" key="4">
    <source>
        <dbReference type="ARBA" id="ARBA00022679"/>
    </source>
</evidence>
<evidence type="ECO:0000256" key="1">
    <source>
        <dbReference type="ARBA" id="ARBA00000085"/>
    </source>
</evidence>
<comment type="caution">
    <text evidence="10">The sequence shown here is derived from an EMBL/GenBank/DDBJ whole genome shotgun (WGS) entry which is preliminary data.</text>
</comment>
<evidence type="ECO:0000256" key="3">
    <source>
        <dbReference type="ARBA" id="ARBA00022553"/>
    </source>
</evidence>
<organism evidence="10 11">
    <name type="scientific">Cohnella rhizosphaerae</name>
    <dbReference type="NCBI Taxonomy" id="1457232"/>
    <lineage>
        <taxon>Bacteria</taxon>
        <taxon>Bacillati</taxon>
        <taxon>Bacillota</taxon>
        <taxon>Bacilli</taxon>
        <taxon>Bacillales</taxon>
        <taxon>Paenibacillaceae</taxon>
        <taxon>Cohnella</taxon>
    </lineage>
</organism>
<comment type="catalytic activity">
    <reaction evidence="1">
        <text>ATP + protein L-histidine = ADP + protein N-phospho-L-histidine.</text>
        <dbReference type="EC" id="2.7.13.3"/>
    </reaction>
</comment>